<sequence>MESTTTSLVVESLDEGEILESEDDAIVVVMHALLHDPLLNPDHGDELLDFANLDDSTKRAVWAVLRHLPRDESDGSKLIRLTSSFGSRTLRHALVKTSSGDFVHGRIGNASQEQDQLTVDEFRRQALRNNLVSRNAHQRFRMVSEKVFLSDDSPKKIVVPGQAYMSNHNSSLPDAVYLTVASSDRLGGMTMDPKLARDPVEVEIRTQTTVITRDDFPLLYVDRQAPEGSHTTEQKRYKTSSAHKLSSDILKERLHFLADCTVATGRLRSASQSGIKSHVEKTLDLKQMAVGLPPGTFTEASVLRFLNGEKVTGYFSGGSSISMDFISEGVVSVRMIISGVELDVILAIRVPHTRLKGKILRMADLIRVKPPKLYPVAEVVKIVTVRSINNPEFVSIHTGKNQFYPKGDHFMVSSHKEFDWVKESLDEAIRNTSQWTNFMKLFRNKRVFGMDEEIDFEVPYPGSQATKTLQTTTEDYNILKYGLEVADTQLRDDKGPGVDVGARTDALDLFKIYVLHLANRIKSNSGDRLASESGSKVSTGIESLLADGTGDRLMTRMTEYLDSNGGVAIGPMNDLHVHEHCSYGITPPGNGSRKMSSGAFGSRRDGKVRNYYDVITDYARLTKHRVTDEKGKIPGIVMISTEDIMVRIILSTLCVTMYYTDTGPFSTTILSRSRRSAYTMPPCITGLGLLYWSLPSNLITINSAIPRIGLSKRETPGIRGTMFRFGQGERNIPNYVDSSAGGGETRKVVMASFDNTDPVLVAHNFATLISIETRDDCTGRTHTIILPNGKEICADIQIAQLVRAMAAGSQPLDCVFWCPFYSITVHMDPGRRRALACIVSSPRPSRVMPVMRDEGGLNSSHLATLSGQSMGRDIRVPIAATMRGSGFMEPFMAWALAESKRKTSAAAAADD</sequence>
<dbReference type="EMBL" id="BDQB01000241">
    <property type="protein sequence ID" value="GBH22369.1"/>
    <property type="molecule type" value="Genomic_RNA"/>
</dbReference>
<evidence type="ECO:0000313" key="1">
    <source>
        <dbReference type="EMBL" id="GBH22369.1"/>
    </source>
</evidence>
<protein>
    <submittedName>
        <fullName evidence="1">Uncharacterized protein</fullName>
    </submittedName>
</protein>
<reference evidence="1" key="1">
    <citation type="submission" date="2017-04" db="EMBL/GenBank/DDBJ databases">
        <title>Unveiling RNA virosphere associated with marine microorganisms.</title>
        <authorList>
            <person name="Urayama S."/>
            <person name="Takaki Y."/>
            <person name="Nishi S."/>
            <person name="Yoshida Y."/>
            <person name="Deguchi S."/>
            <person name="Takai K."/>
            <person name="Nunoura T."/>
        </authorList>
    </citation>
    <scope>NUCLEOTIDE SEQUENCE</scope>
</reference>
<organism evidence="1">
    <name type="scientific">viral metagenome</name>
    <dbReference type="NCBI Taxonomy" id="1070528"/>
    <lineage>
        <taxon>unclassified sequences</taxon>
        <taxon>metagenomes</taxon>
        <taxon>organismal metagenomes</taxon>
    </lineage>
</organism>
<accession>A0A2V0RAK2</accession>
<name>A0A2V0RAK2_9ZZZZ</name>
<proteinExistence type="predicted"/>
<dbReference type="AlphaFoldDB" id="A0A2V0RAK2"/>
<comment type="caution">
    <text evidence="1">The sequence shown here is derived from an EMBL/GenBank/DDBJ whole genome shotgun (WGS) entry which is preliminary data.</text>
</comment>